<dbReference type="GO" id="GO:0006886">
    <property type="term" value="P:intracellular protein transport"/>
    <property type="evidence" value="ECO:0007669"/>
    <property type="project" value="InterPro"/>
</dbReference>
<dbReference type="AlphaFoldDB" id="A0A8T2QG08"/>
<evidence type="ECO:0000313" key="3">
    <source>
        <dbReference type="Proteomes" id="UP000825935"/>
    </source>
</evidence>
<gene>
    <name evidence="2" type="ORF">KP509_35G037500</name>
</gene>
<comment type="similarity">
    <text evidence="1">Belongs to the VPS26 family.</text>
</comment>
<dbReference type="PANTHER" id="PTHR12233">
    <property type="entry name" value="VACUOLAR PROTEIN SORTING 26 RELATED"/>
    <property type="match status" value="1"/>
</dbReference>
<organism evidence="2 3">
    <name type="scientific">Ceratopteris richardii</name>
    <name type="common">Triangle waterfern</name>
    <dbReference type="NCBI Taxonomy" id="49495"/>
    <lineage>
        <taxon>Eukaryota</taxon>
        <taxon>Viridiplantae</taxon>
        <taxon>Streptophyta</taxon>
        <taxon>Embryophyta</taxon>
        <taxon>Tracheophyta</taxon>
        <taxon>Polypodiopsida</taxon>
        <taxon>Polypodiidae</taxon>
        <taxon>Polypodiales</taxon>
        <taxon>Pteridineae</taxon>
        <taxon>Pteridaceae</taxon>
        <taxon>Parkerioideae</taxon>
        <taxon>Ceratopteris</taxon>
    </lineage>
</organism>
<name>A0A8T2QG08_CERRI</name>
<dbReference type="Proteomes" id="UP000825935">
    <property type="component" value="Chromosome 35"/>
</dbReference>
<dbReference type="EMBL" id="CM035440">
    <property type="protein sequence ID" value="KAH7282576.1"/>
    <property type="molecule type" value="Genomic_DNA"/>
</dbReference>
<reference evidence="2" key="1">
    <citation type="submission" date="2021-08" db="EMBL/GenBank/DDBJ databases">
        <title>WGS assembly of Ceratopteris richardii.</title>
        <authorList>
            <person name="Marchant D.B."/>
            <person name="Chen G."/>
            <person name="Jenkins J."/>
            <person name="Shu S."/>
            <person name="Leebens-Mack J."/>
            <person name="Grimwood J."/>
            <person name="Schmutz J."/>
            <person name="Soltis P."/>
            <person name="Soltis D."/>
            <person name="Chen Z.-H."/>
        </authorList>
    </citation>
    <scope>NUCLEOTIDE SEQUENCE</scope>
    <source>
        <strain evidence="2">Whitten #5841</strain>
        <tissue evidence="2">Leaf</tissue>
    </source>
</reference>
<dbReference type="Gene3D" id="2.60.40.640">
    <property type="match status" value="2"/>
</dbReference>
<dbReference type="OrthoDB" id="10263384at2759"/>
<dbReference type="InterPro" id="IPR014752">
    <property type="entry name" value="Arrestin-like_C"/>
</dbReference>
<dbReference type="InterPro" id="IPR028934">
    <property type="entry name" value="Vps26-related"/>
</dbReference>
<dbReference type="EMBL" id="CM035440">
    <property type="protein sequence ID" value="KAH7282578.1"/>
    <property type="molecule type" value="Genomic_DNA"/>
</dbReference>
<dbReference type="OMA" id="CVTMPIT"/>
<protein>
    <recommendedName>
        <fullName evidence="4">Down syndrome critical region protein 3</fullName>
    </recommendedName>
</protein>
<evidence type="ECO:0008006" key="4">
    <source>
        <dbReference type="Google" id="ProtNLM"/>
    </source>
</evidence>
<accession>A0A8T2QG08</accession>
<keyword evidence="3" id="KW-1185">Reference proteome</keyword>
<sequence>MALELKCDRTDRIYRPPEAIDGHMIVTTPSSIAYQGIKLVLTGTVTLQPSIKSVGFLESLYSSIKPIQLVNKTIDIDSHGRINPGRKKFPFHVNLDFPKGEIGSGLLETYHGAYINIQYVLTAEISRGYMLKSISSSLEILVEGRAGKIPRPLGHSHSVYVYITQDTQKHSLLPSICSGGFRVVGRVMTSCCLTDPVVGEITVEHSAIPIRSIDLNLLRIESITLNDRSVSEKTEIQVTQVADGDVCRGIPLPIFLILPRLLTCPTLSSGSFSIEFAIAITVSFEAEISQFYGDSSSLTPKEWLKVREGVKGYLGLVALETLPLRLLR</sequence>
<dbReference type="Pfam" id="PF03643">
    <property type="entry name" value="Vps26"/>
    <property type="match status" value="1"/>
</dbReference>
<evidence type="ECO:0000256" key="1">
    <source>
        <dbReference type="ARBA" id="ARBA00009100"/>
    </source>
</evidence>
<proteinExistence type="inferred from homology"/>
<comment type="caution">
    <text evidence="2">The sequence shown here is derived from an EMBL/GenBank/DDBJ whole genome shotgun (WGS) entry which is preliminary data.</text>
</comment>
<evidence type="ECO:0000313" key="2">
    <source>
        <dbReference type="EMBL" id="KAH7282578.1"/>
    </source>
</evidence>